<evidence type="ECO:0000313" key="7">
    <source>
        <dbReference type="Proteomes" id="UP000636709"/>
    </source>
</evidence>
<evidence type="ECO:0000256" key="4">
    <source>
        <dbReference type="RuleBase" id="RU003718"/>
    </source>
</evidence>
<evidence type="ECO:0000256" key="5">
    <source>
        <dbReference type="RuleBase" id="RU362057"/>
    </source>
</evidence>
<proteinExistence type="inferred from homology"/>
<dbReference type="GO" id="GO:0035251">
    <property type="term" value="F:UDP-glucosyltransferase activity"/>
    <property type="evidence" value="ECO:0007669"/>
    <property type="project" value="InterPro"/>
</dbReference>
<evidence type="ECO:0000256" key="2">
    <source>
        <dbReference type="ARBA" id="ARBA00022676"/>
    </source>
</evidence>
<dbReference type="PROSITE" id="PS00375">
    <property type="entry name" value="UDPGT"/>
    <property type="match status" value="1"/>
</dbReference>
<dbReference type="InterPro" id="IPR035595">
    <property type="entry name" value="UDP_glycos_trans_CS"/>
</dbReference>
<keyword evidence="3 4" id="KW-0808">Transferase</keyword>
<gene>
    <name evidence="6" type="ORF">HU200_035464</name>
</gene>
<dbReference type="OrthoDB" id="5835829at2759"/>
<dbReference type="InterPro" id="IPR002213">
    <property type="entry name" value="UDP_glucos_trans"/>
</dbReference>
<sequence>MAPAASSPTAPPHVAVVAFPFSSHAAVLLAFARALAAAAAPSGATLSFLSTAASIAHLRKAAGAGLPPSNNLRFVEVPDGASAAAEKGAVPVPRQMEMFMAAAEHGGVKAGLEAARAAAGGVRVSCIVADAFVWHAAEAAAAVGAPWVPVWTAASCALLAHLRTDELRADVGDQAASRANELLVTHPGLGSYRVGDLPDGVVTGDFNYVINLLLHRMAQRLSQSGAAAAVALNAFPGLDPPEVTAALADLLPNALPFGPYHLLLPDDDIKATSPAAADPHGCLEWLDRHPSRAVAYVSFGTVASPRADELRELAAGLEATGAPFIWSLREDSWPLLPTGFLDRVAGTTGLVVPWAPQVAVLRHRSVGAFVTHAGWASVMEGVSCGVPMACRPFFGDQRMNARSVERVWGFGKAFEGAMTRDAVAEAVEGMLRGEEGRRMRDRAEELQAMVAAAFAPGGACRRNFDEFVGIVCRV</sequence>
<dbReference type="PANTHER" id="PTHR48049:SF65">
    <property type="entry name" value="ANTHOCYANIDIN 3-O-GLUCOSYLTRANSFERASE"/>
    <property type="match status" value="1"/>
</dbReference>
<comment type="caution">
    <text evidence="6">The sequence shown here is derived from an EMBL/GenBank/DDBJ whole genome shotgun (WGS) entry which is preliminary data.</text>
</comment>
<dbReference type="CDD" id="cd03784">
    <property type="entry name" value="GT1_Gtf-like"/>
    <property type="match status" value="1"/>
</dbReference>
<dbReference type="FunFam" id="3.40.50.2000:FF:000091">
    <property type="entry name" value="Glycosyltransferase"/>
    <property type="match status" value="1"/>
</dbReference>
<name>A0A835EL24_9POAL</name>
<accession>A0A835EL24</accession>
<dbReference type="Proteomes" id="UP000636709">
    <property type="component" value="Unassembled WGS sequence"/>
</dbReference>
<dbReference type="Gramene" id="Dexi4A01G0006670.1">
    <property type="protein sequence ID" value="Dexi4A01G0006670.1:cds"/>
    <property type="gene ID" value="Dexi4A01G0006670"/>
</dbReference>
<reference evidence="6" key="1">
    <citation type="submission" date="2020-07" db="EMBL/GenBank/DDBJ databases">
        <title>Genome sequence and genetic diversity analysis of an under-domesticated orphan crop, white fonio (Digitaria exilis).</title>
        <authorList>
            <person name="Bennetzen J.L."/>
            <person name="Chen S."/>
            <person name="Ma X."/>
            <person name="Wang X."/>
            <person name="Yssel A.E.J."/>
            <person name="Chaluvadi S.R."/>
            <person name="Johnson M."/>
            <person name="Gangashetty P."/>
            <person name="Hamidou F."/>
            <person name="Sanogo M.D."/>
            <person name="Zwaenepoel A."/>
            <person name="Wallace J."/>
            <person name="Van De Peer Y."/>
            <person name="Van Deynze A."/>
        </authorList>
    </citation>
    <scope>NUCLEOTIDE SEQUENCE</scope>
    <source>
        <tissue evidence="6">Leaves</tissue>
    </source>
</reference>
<dbReference type="AlphaFoldDB" id="A0A835EL24"/>
<evidence type="ECO:0000256" key="1">
    <source>
        <dbReference type="ARBA" id="ARBA00009995"/>
    </source>
</evidence>
<comment type="similarity">
    <text evidence="1 4">Belongs to the UDP-glycosyltransferase family.</text>
</comment>
<evidence type="ECO:0000313" key="6">
    <source>
        <dbReference type="EMBL" id="KAF8697964.1"/>
    </source>
</evidence>
<keyword evidence="2 4" id="KW-0328">Glycosyltransferase</keyword>
<dbReference type="PANTHER" id="PTHR48049">
    <property type="entry name" value="GLYCOSYLTRANSFERASE"/>
    <property type="match status" value="1"/>
</dbReference>
<organism evidence="6 7">
    <name type="scientific">Digitaria exilis</name>
    <dbReference type="NCBI Taxonomy" id="1010633"/>
    <lineage>
        <taxon>Eukaryota</taxon>
        <taxon>Viridiplantae</taxon>
        <taxon>Streptophyta</taxon>
        <taxon>Embryophyta</taxon>
        <taxon>Tracheophyta</taxon>
        <taxon>Spermatophyta</taxon>
        <taxon>Magnoliopsida</taxon>
        <taxon>Liliopsida</taxon>
        <taxon>Poales</taxon>
        <taxon>Poaceae</taxon>
        <taxon>PACMAD clade</taxon>
        <taxon>Panicoideae</taxon>
        <taxon>Panicodae</taxon>
        <taxon>Paniceae</taxon>
        <taxon>Anthephorinae</taxon>
        <taxon>Digitaria</taxon>
    </lineage>
</organism>
<dbReference type="Pfam" id="PF00201">
    <property type="entry name" value="UDPGT"/>
    <property type="match status" value="1"/>
</dbReference>
<evidence type="ECO:0000256" key="3">
    <source>
        <dbReference type="ARBA" id="ARBA00022679"/>
    </source>
</evidence>
<dbReference type="EC" id="2.4.1.-" evidence="5"/>
<keyword evidence="7" id="KW-1185">Reference proteome</keyword>
<dbReference type="InterPro" id="IPR050481">
    <property type="entry name" value="UDP-glycosyltransf_plant"/>
</dbReference>
<dbReference type="EMBL" id="JACEFO010001866">
    <property type="protein sequence ID" value="KAF8697964.1"/>
    <property type="molecule type" value="Genomic_DNA"/>
</dbReference>
<dbReference type="Gene3D" id="3.40.50.2000">
    <property type="entry name" value="Glycogen Phosphorylase B"/>
    <property type="match status" value="2"/>
</dbReference>
<dbReference type="SUPFAM" id="SSF53756">
    <property type="entry name" value="UDP-Glycosyltransferase/glycogen phosphorylase"/>
    <property type="match status" value="1"/>
</dbReference>
<protein>
    <recommendedName>
        <fullName evidence="5">Glycosyltransferase</fullName>
        <ecNumber evidence="5">2.4.1.-</ecNumber>
    </recommendedName>
</protein>